<dbReference type="InterPro" id="IPR055348">
    <property type="entry name" value="DctQ"/>
</dbReference>
<evidence type="ECO:0000256" key="4">
    <source>
        <dbReference type="ARBA" id="ARBA00022519"/>
    </source>
</evidence>
<sequence length="183" mass="20101">MSQHAPPLLVLARLIDTLNARFGQACAWLTLFLVLGTAVVVVLRYGFGIGATALQEAVLYAHALVFMGAAAWTLQRNGHVRVDIFYQRFSARYQALVEVLGTLLFLLPVCLFLGWASWDYVSNSWSTLEASSESGGLKFVYLQKSIILILVFTLILQGIAEIIKAAYLFAGRLPAAEPEVKHG</sequence>
<feature type="transmembrane region" description="Helical" evidence="9">
    <location>
        <begin position="25"/>
        <end position="45"/>
    </location>
</feature>
<keyword evidence="5 9" id="KW-0812">Transmembrane</keyword>
<keyword evidence="7 9" id="KW-0472">Membrane</keyword>
<dbReference type="Pfam" id="PF04290">
    <property type="entry name" value="DctQ"/>
    <property type="match status" value="1"/>
</dbReference>
<feature type="domain" description="Tripartite ATP-independent periplasmic transporters DctQ component" evidence="10">
    <location>
        <begin position="33"/>
        <end position="165"/>
    </location>
</feature>
<dbReference type="OrthoDB" id="9795655at2"/>
<feature type="transmembrane region" description="Helical" evidence="9">
    <location>
        <begin position="57"/>
        <end position="74"/>
    </location>
</feature>
<comment type="subcellular location">
    <subcellularLocation>
        <location evidence="1 9">Cell inner membrane</location>
        <topology evidence="1 9">Multi-pass membrane protein</topology>
    </subcellularLocation>
</comment>
<dbReference type="InterPro" id="IPR007387">
    <property type="entry name" value="TRAP_DctQ"/>
</dbReference>
<evidence type="ECO:0000256" key="9">
    <source>
        <dbReference type="RuleBase" id="RU369079"/>
    </source>
</evidence>
<protein>
    <recommendedName>
        <fullName evidence="9">TRAP transporter small permease protein</fullName>
    </recommendedName>
</protein>
<dbReference type="PANTHER" id="PTHR35011:SF4">
    <property type="entry name" value="SLL1102 PROTEIN"/>
    <property type="match status" value="1"/>
</dbReference>
<keyword evidence="4 9" id="KW-0997">Cell inner membrane</keyword>
<accession>A0A078LUL9</accession>
<evidence type="ECO:0000256" key="5">
    <source>
        <dbReference type="ARBA" id="ARBA00022692"/>
    </source>
</evidence>
<evidence type="ECO:0000259" key="10">
    <source>
        <dbReference type="Pfam" id="PF04290"/>
    </source>
</evidence>
<dbReference type="RefSeq" id="WP_037024365.1">
    <property type="nucleotide sequence ID" value="NZ_CCSF01000001.1"/>
</dbReference>
<dbReference type="EMBL" id="CCSF01000001">
    <property type="protein sequence ID" value="CDZ94940.1"/>
    <property type="molecule type" value="Genomic_DNA"/>
</dbReference>
<comment type="subunit">
    <text evidence="9">The complex comprises the extracytoplasmic solute receptor protein and the two transmembrane proteins.</text>
</comment>
<evidence type="ECO:0000256" key="3">
    <source>
        <dbReference type="ARBA" id="ARBA00022475"/>
    </source>
</evidence>
<comment type="similarity">
    <text evidence="8 9">Belongs to the TRAP transporter small permease family.</text>
</comment>
<dbReference type="AlphaFoldDB" id="A0A078LUL9"/>
<proteinExistence type="inferred from homology"/>
<feature type="transmembrane region" description="Helical" evidence="9">
    <location>
        <begin position="95"/>
        <end position="118"/>
    </location>
</feature>
<evidence type="ECO:0000256" key="6">
    <source>
        <dbReference type="ARBA" id="ARBA00022989"/>
    </source>
</evidence>
<reference evidence="11 12" key="1">
    <citation type="submission" date="2014-07" db="EMBL/GenBank/DDBJ databases">
        <authorList>
            <person name="Urmite Genomes Urmite Genomes"/>
        </authorList>
    </citation>
    <scope>NUCLEOTIDE SEQUENCE [LARGE SCALE GENOMIC DNA]</scope>
    <source>
        <strain evidence="11 12">20_BN</strain>
    </source>
</reference>
<keyword evidence="3" id="KW-1003">Cell membrane</keyword>
<evidence type="ECO:0000313" key="12">
    <source>
        <dbReference type="Proteomes" id="UP000053902"/>
    </source>
</evidence>
<dbReference type="PANTHER" id="PTHR35011">
    <property type="entry name" value="2,3-DIKETO-L-GULONATE TRAP TRANSPORTER SMALL PERMEASE PROTEIN YIAM"/>
    <property type="match status" value="1"/>
</dbReference>
<evidence type="ECO:0000256" key="7">
    <source>
        <dbReference type="ARBA" id="ARBA00023136"/>
    </source>
</evidence>
<dbReference type="STRING" id="1499686.BN1079_02270"/>
<evidence type="ECO:0000256" key="8">
    <source>
        <dbReference type="ARBA" id="ARBA00038436"/>
    </source>
</evidence>
<gene>
    <name evidence="11" type="ORF">BN1079_02270</name>
</gene>
<evidence type="ECO:0000256" key="1">
    <source>
        <dbReference type="ARBA" id="ARBA00004429"/>
    </source>
</evidence>
<dbReference type="GO" id="GO:0022857">
    <property type="term" value="F:transmembrane transporter activity"/>
    <property type="evidence" value="ECO:0007669"/>
    <property type="project" value="UniProtKB-UniRule"/>
</dbReference>
<dbReference type="Proteomes" id="UP000053902">
    <property type="component" value="Unassembled WGS sequence"/>
</dbReference>
<dbReference type="HOGENOM" id="CLU_086356_2_2_6"/>
<keyword evidence="2 9" id="KW-0813">Transport</keyword>
<comment type="function">
    <text evidence="9">Part of the tripartite ATP-independent periplasmic (TRAP) transport system.</text>
</comment>
<keyword evidence="6 9" id="KW-1133">Transmembrane helix</keyword>
<evidence type="ECO:0000313" key="11">
    <source>
        <dbReference type="EMBL" id="CDZ94940.1"/>
    </source>
</evidence>
<dbReference type="GO" id="GO:0005886">
    <property type="term" value="C:plasma membrane"/>
    <property type="evidence" value="ECO:0007669"/>
    <property type="project" value="UniProtKB-SubCell"/>
</dbReference>
<evidence type="ECO:0000256" key="2">
    <source>
        <dbReference type="ARBA" id="ARBA00022448"/>
    </source>
</evidence>
<keyword evidence="12" id="KW-1185">Reference proteome</keyword>
<dbReference type="eggNOG" id="COG4665">
    <property type="taxonomic scope" value="Bacteria"/>
</dbReference>
<name>A0A078LUL9_9PSED</name>
<feature type="transmembrane region" description="Helical" evidence="9">
    <location>
        <begin position="141"/>
        <end position="163"/>
    </location>
</feature>
<organism evidence="11 12">
    <name type="scientific">Pseudomonas saudiphocaensis</name>
    <dbReference type="NCBI Taxonomy" id="1499686"/>
    <lineage>
        <taxon>Bacteria</taxon>
        <taxon>Pseudomonadati</taxon>
        <taxon>Pseudomonadota</taxon>
        <taxon>Gammaproteobacteria</taxon>
        <taxon>Pseudomonadales</taxon>
        <taxon>Pseudomonadaceae</taxon>
        <taxon>Pseudomonas</taxon>
    </lineage>
</organism>